<evidence type="ECO:0000256" key="1">
    <source>
        <dbReference type="ARBA" id="ARBA00010396"/>
    </source>
</evidence>
<dbReference type="SUPFAM" id="SSF53335">
    <property type="entry name" value="S-adenosyl-L-methionine-dependent methyltransferases"/>
    <property type="match status" value="1"/>
</dbReference>
<evidence type="ECO:0000313" key="9">
    <source>
        <dbReference type="EMBL" id="RPF22048.1"/>
    </source>
</evidence>
<evidence type="ECO:0000256" key="5">
    <source>
        <dbReference type="ARBA" id="ARBA00022679"/>
    </source>
</evidence>
<sequence length="361" mass="39631">MMNATEERAGGAADRHVPVLLQRCVDLLAPALAAPGSVLVDCTLGMGGHTEGVLEQVPTARVIGIDRDPEALRLASERLARFGDRFTPVHAVYDEIGEVVSEHTADGPTPGAVQGVLMDLGVSSLQLDETVRGFAYSQDAPLDMRMDPTRGHTAADVLNTYDERELARILREYGEERFAARIARAIVRRRESEPWERSGDLVDLLRATIPAATRKTGGHPAKRTFQALRIEVNGEIEVLGRAVPAAIEALATDGRIVVESYHSLEDRIVKRALQRGTTSSAPPGLPVEPETHKPYLEALTRGAETADGPELERNPRSASVRLRAARRVRPTPDHLREARGTRARTGHEKPRKHQARKEDRR</sequence>
<dbReference type="AlphaFoldDB" id="A0A3N4Z859"/>
<dbReference type="HAMAP" id="MF_01007">
    <property type="entry name" value="16SrRNA_methyltr_H"/>
    <property type="match status" value="1"/>
</dbReference>
<dbReference type="NCBIfam" id="TIGR00006">
    <property type="entry name" value="16S rRNA (cytosine(1402)-N(4))-methyltransferase RsmH"/>
    <property type="match status" value="1"/>
</dbReference>
<dbReference type="Pfam" id="PF01795">
    <property type="entry name" value="Methyltransf_5"/>
    <property type="match status" value="1"/>
</dbReference>
<reference evidence="9 10" key="1">
    <citation type="submission" date="2018-11" db="EMBL/GenBank/DDBJ databases">
        <title>Sequencing the genomes of 1000 actinobacteria strains.</title>
        <authorList>
            <person name="Klenk H.-P."/>
        </authorList>
    </citation>
    <scope>NUCLEOTIDE SEQUENCE [LARGE SCALE GENOMIC DNA]</scope>
    <source>
        <strain evidence="9 10">DSM 15700</strain>
    </source>
</reference>
<dbReference type="Proteomes" id="UP000280501">
    <property type="component" value="Unassembled WGS sequence"/>
</dbReference>
<dbReference type="GO" id="GO:0070475">
    <property type="term" value="P:rRNA base methylation"/>
    <property type="evidence" value="ECO:0007669"/>
    <property type="project" value="UniProtKB-UniRule"/>
</dbReference>
<keyword evidence="2 7" id="KW-0963">Cytoplasm</keyword>
<dbReference type="SUPFAM" id="SSF81799">
    <property type="entry name" value="Putative methyltransferase TM0872, insert domain"/>
    <property type="match status" value="1"/>
</dbReference>
<dbReference type="EMBL" id="RKQZ01000001">
    <property type="protein sequence ID" value="RPF22048.1"/>
    <property type="molecule type" value="Genomic_DNA"/>
</dbReference>
<dbReference type="GO" id="GO:0071424">
    <property type="term" value="F:rRNA (cytosine-N4-)-methyltransferase activity"/>
    <property type="evidence" value="ECO:0007669"/>
    <property type="project" value="UniProtKB-UniRule"/>
</dbReference>
<evidence type="ECO:0000313" key="10">
    <source>
        <dbReference type="Proteomes" id="UP000280501"/>
    </source>
</evidence>
<feature type="binding site" evidence="7">
    <location>
        <begin position="47"/>
        <end position="49"/>
    </location>
    <ligand>
        <name>S-adenosyl-L-methionine</name>
        <dbReference type="ChEBI" id="CHEBI:59789"/>
    </ligand>
</feature>
<comment type="catalytic activity">
    <reaction evidence="7">
        <text>cytidine(1402) in 16S rRNA + S-adenosyl-L-methionine = N(4)-methylcytidine(1402) in 16S rRNA + S-adenosyl-L-homocysteine + H(+)</text>
        <dbReference type="Rhea" id="RHEA:42928"/>
        <dbReference type="Rhea" id="RHEA-COMP:10286"/>
        <dbReference type="Rhea" id="RHEA-COMP:10287"/>
        <dbReference type="ChEBI" id="CHEBI:15378"/>
        <dbReference type="ChEBI" id="CHEBI:57856"/>
        <dbReference type="ChEBI" id="CHEBI:59789"/>
        <dbReference type="ChEBI" id="CHEBI:74506"/>
        <dbReference type="ChEBI" id="CHEBI:82748"/>
        <dbReference type="EC" id="2.1.1.199"/>
    </reaction>
</comment>
<feature type="region of interest" description="Disordered" evidence="8">
    <location>
        <begin position="302"/>
        <end position="361"/>
    </location>
</feature>
<comment type="similarity">
    <text evidence="1 7">Belongs to the methyltransferase superfamily. RsmH family.</text>
</comment>
<accession>A0A3N4Z859</accession>
<comment type="caution">
    <text evidence="9">The sequence shown here is derived from an EMBL/GenBank/DDBJ whole genome shotgun (WGS) entry which is preliminary data.</text>
</comment>
<keyword evidence="3 7" id="KW-0698">rRNA processing</keyword>
<dbReference type="InterPro" id="IPR023397">
    <property type="entry name" value="SAM-dep_MeTrfase_MraW_recog"/>
</dbReference>
<keyword evidence="4 7" id="KW-0489">Methyltransferase</keyword>
<dbReference type="GO" id="GO:0005737">
    <property type="term" value="C:cytoplasm"/>
    <property type="evidence" value="ECO:0007669"/>
    <property type="project" value="UniProtKB-SubCell"/>
</dbReference>
<dbReference type="PANTHER" id="PTHR11265">
    <property type="entry name" value="S-ADENOSYL-METHYLTRANSFERASE MRAW"/>
    <property type="match status" value="1"/>
</dbReference>
<dbReference type="EC" id="2.1.1.199" evidence="7"/>
<comment type="function">
    <text evidence="7">Specifically methylates the N4 position of cytidine in position 1402 (C1402) of 16S rRNA.</text>
</comment>
<dbReference type="InterPro" id="IPR029063">
    <property type="entry name" value="SAM-dependent_MTases_sf"/>
</dbReference>
<dbReference type="FunFam" id="1.10.150.170:FF:000001">
    <property type="entry name" value="Ribosomal RNA small subunit methyltransferase H"/>
    <property type="match status" value="1"/>
</dbReference>
<organism evidence="9 10">
    <name type="scientific">Myceligenerans xiligouense</name>
    <dbReference type="NCBI Taxonomy" id="253184"/>
    <lineage>
        <taxon>Bacteria</taxon>
        <taxon>Bacillati</taxon>
        <taxon>Actinomycetota</taxon>
        <taxon>Actinomycetes</taxon>
        <taxon>Micrococcales</taxon>
        <taxon>Promicromonosporaceae</taxon>
        <taxon>Myceligenerans</taxon>
    </lineage>
</organism>
<comment type="subcellular location">
    <subcellularLocation>
        <location evidence="7">Cytoplasm</location>
    </subcellularLocation>
</comment>
<evidence type="ECO:0000256" key="4">
    <source>
        <dbReference type="ARBA" id="ARBA00022603"/>
    </source>
</evidence>
<evidence type="ECO:0000256" key="2">
    <source>
        <dbReference type="ARBA" id="ARBA00022490"/>
    </source>
</evidence>
<feature type="binding site" evidence="7">
    <location>
        <position position="93"/>
    </location>
    <ligand>
        <name>S-adenosyl-L-methionine</name>
        <dbReference type="ChEBI" id="CHEBI:59789"/>
    </ligand>
</feature>
<dbReference type="Gene3D" id="1.10.150.170">
    <property type="entry name" value="Putative methyltransferase TM0872, insert domain"/>
    <property type="match status" value="1"/>
</dbReference>
<name>A0A3N4Z859_9MICO</name>
<dbReference type="PIRSF" id="PIRSF004486">
    <property type="entry name" value="MraW"/>
    <property type="match status" value="1"/>
</dbReference>
<gene>
    <name evidence="7" type="primary">rsmH</name>
    <name evidence="9" type="ORF">EDD34_2691</name>
</gene>
<feature type="compositionally biased region" description="Basic and acidic residues" evidence="8">
    <location>
        <begin position="330"/>
        <end position="348"/>
    </location>
</feature>
<feature type="binding site" evidence="7">
    <location>
        <position position="66"/>
    </location>
    <ligand>
        <name>S-adenosyl-L-methionine</name>
        <dbReference type="ChEBI" id="CHEBI:59789"/>
    </ligand>
</feature>
<dbReference type="InterPro" id="IPR002903">
    <property type="entry name" value="RsmH"/>
</dbReference>
<keyword evidence="5 7" id="KW-0808">Transferase</keyword>
<proteinExistence type="inferred from homology"/>
<protein>
    <recommendedName>
        <fullName evidence="7">Ribosomal RNA small subunit methyltransferase H</fullName>
        <ecNumber evidence="7">2.1.1.199</ecNumber>
    </recommendedName>
    <alternativeName>
        <fullName evidence="7">16S rRNA m(4)C1402 methyltransferase</fullName>
    </alternativeName>
    <alternativeName>
        <fullName evidence="7">rRNA (cytosine-N(4)-)-methyltransferase RsmH</fullName>
    </alternativeName>
</protein>
<evidence type="ECO:0000256" key="3">
    <source>
        <dbReference type="ARBA" id="ARBA00022552"/>
    </source>
</evidence>
<evidence type="ECO:0000256" key="8">
    <source>
        <dbReference type="SAM" id="MobiDB-lite"/>
    </source>
</evidence>
<keyword evidence="10" id="KW-1185">Reference proteome</keyword>
<dbReference type="Gene3D" id="3.40.50.150">
    <property type="entry name" value="Vaccinia Virus protein VP39"/>
    <property type="match status" value="1"/>
</dbReference>
<feature type="binding site" evidence="7">
    <location>
        <position position="119"/>
    </location>
    <ligand>
        <name>S-adenosyl-L-methionine</name>
        <dbReference type="ChEBI" id="CHEBI:59789"/>
    </ligand>
</feature>
<feature type="binding site" evidence="7">
    <location>
        <position position="126"/>
    </location>
    <ligand>
        <name>S-adenosyl-L-methionine</name>
        <dbReference type="ChEBI" id="CHEBI:59789"/>
    </ligand>
</feature>
<evidence type="ECO:0000256" key="6">
    <source>
        <dbReference type="ARBA" id="ARBA00022691"/>
    </source>
</evidence>
<evidence type="ECO:0000256" key="7">
    <source>
        <dbReference type="HAMAP-Rule" id="MF_01007"/>
    </source>
</evidence>
<dbReference type="PANTHER" id="PTHR11265:SF0">
    <property type="entry name" value="12S RRNA N4-METHYLCYTIDINE METHYLTRANSFERASE"/>
    <property type="match status" value="1"/>
</dbReference>
<keyword evidence="6 7" id="KW-0949">S-adenosyl-L-methionine</keyword>